<protein>
    <recommendedName>
        <fullName evidence="4">Ig-like domain-containing protein</fullName>
    </recommendedName>
</protein>
<sequence>MSRSSPLAGAGASVSTGGSSSGGRYIEEQDVTYSGEDVTYSGQHVVVEGGRISIACVLGVNDFLQWTLNDTPIVLGESGYTMIHGPGRQGYVVSRLTQARARSIHAGEYRCTGRAKEIHRVFVVSGKI</sequence>
<dbReference type="InterPro" id="IPR036179">
    <property type="entry name" value="Ig-like_dom_sf"/>
</dbReference>
<dbReference type="SUPFAM" id="SSF48726">
    <property type="entry name" value="Immunoglobulin"/>
    <property type="match status" value="1"/>
</dbReference>
<evidence type="ECO:0000313" key="3">
    <source>
        <dbReference type="Proteomes" id="UP000324222"/>
    </source>
</evidence>
<dbReference type="InterPro" id="IPR013783">
    <property type="entry name" value="Ig-like_fold"/>
</dbReference>
<dbReference type="Gene3D" id="2.60.40.10">
    <property type="entry name" value="Immunoglobulins"/>
    <property type="match status" value="1"/>
</dbReference>
<dbReference type="EMBL" id="VSRR010015940">
    <property type="protein sequence ID" value="MPC58724.1"/>
    <property type="molecule type" value="Genomic_DNA"/>
</dbReference>
<evidence type="ECO:0008006" key="4">
    <source>
        <dbReference type="Google" id="ProtNLM"/>
    </source>
</evidence>
<gene>
    <name evidence="2" type="ORF">E2C01_052733</name>
</gene>
<accession>A0A5B7GQ57</accession>
<feature type="compositionally biased region" description="Low complexity" evidence="1">
    <location>
        <begin position="8"/>
        <end position="18"/>
    </location>
</feature>
<evidence type="ECO:0000256" key="1">
    <source>
        <dbReference type="SAM" id="MobiDB-lite"/>
    </source>
</evidence>
<dbReference type="AlphaFoldDB" id="A0A5B7GQ57"/>
<evidence type="ECO:0000313" key="2">
    <source>
        <dbReference type="EMBL" id="MPC58724.1"/>
    </source>
</evidence>
<comment type="caution">
    <text evidence="2">The sequence shown here is derived from an EMBL/GenBank/DDBJ whole genome shotgun (WGS) entry which is preliminary data.</text>
</comment>
<keyword evidence="3" id="KW-1185">Reference proteome</keyword>
<dbReference type="Proteomes" id="UP000324222">
    <property type="component" value="Unassembled WGS sequence"/>
</dbReference>
<dbReference type="OrthoDB" id="5970915at2759"/>
<name>A0A5B7GQ57_PORTR</name>
<reference evidence="2 3" key="1">
    <citation type="submission" date="2019-05" db="EMBL/GenBank/DDBJ databases">
        <title>Another draft genome of Portunus trituberculatus and its Hox gene families provides insights of decapod evolution.</title>
        <authorList>
            <person name="Jeong J.-H."/>
            <person name="Song I."/>
            <person name="Kim S."/>
            <person name="Choi T."/>
            <person name="Kim D."/>
            <person name="Ryu S."/>
            <person name="Kim W."/>
        </authorList>
    </citation>
    <scope>NUCLEOTIDE SEQUENCE [LARGE SCALE GENOMIC DNA]</scope>
    <source>
        <tissue evidence="2">Muscle</tissue>
    </source>
</reference>
<proteinExistence type="predicted"/>
<organism evidence="2 3">
    <name type="scientific">Portunus trituberculatus</name>
    <name type="common">Swimming crab</name>
    <name type="synonym">Neptunus trituberculatus</name>
    <dbReference type="NCBI Taxonomy" id="210409"/>
    <lineage>
        <taxon>Eukaryota</taxon>
        <taxon>Metazoa</taxon>
        <taxon>Ecdysozoa</taxon>
        <taxon>Arthropoda</taxon>
        <taxon>Crustacea</taxon>
        <taxon>Multicrustacea</taxon>
        <taxon>Malacostraca</taxon>
        <taxon>Eumalacostraca</taxon>
        <taxon>Eucarida</taxon>
        <taxon>Decapoda</taxon>
        <taxon>Pleocyemata</taxon>
        <taxon>Brachyura</taxon>
        <taxon>Eubrachyura</taxon>
        <taxon>Portunoidea</taxon>
        <taxon>Portunidae</taxon>
        <taxon>Portuninae</taxon>
        <taxon>Portunus</taxon>
    </lineage>
</organism>
<feature type="region of interest" description="Disordered" evidence="1">
    <location>
        <begin position="1"/>
        <end position="26"/>
    </location>
</feature>